<gene>
    <name evidence="1" type="ORF">BLA18112_04660</name>
</gene>
<evidence type="ECO:0000313" key="2">
    <source>
        <dbReference type="Proteomes" id="UP000494274"/>
    </source>
</evidence>
<organism evidence="1 2">
    <name type="scientific">Burkholderia lata (strain ATCC 17760 / DSM 23089 / LMG 22485 / NCIMB 9086 / R18194 / 383)</name>
    <dbReference type="NCBI Taxonomy" id="482957"/>
    <lineage>
        <taxon>Bacteria</taxon>
        <taxon>Pseudomonadati</taxon>
        <taxon>Pseudomonadota</taxon>
        <taxon>Betaproteobacteria</taxon>
        <taxon>Burkholderiales</taxon>
        <taxon>Burkholderiaceae</taxon>
        <taxon>Burkholderia</taxon>
        <taxon>Burkholderia cepacia complex</taxon>
    </lineage>
</organism>
<evidence type="ECO:0000313" key="1">
    <source>
        <dbReference type="EMBL" id="VWD11006.1"/>
    </source>
</evidence>
<reference evidence="1 2" key="1">
    <citation type="submission" date="2019-09" db="EMBL/GenBank/DDBJ databases">
        <authorList>
            <person name="Depoorter E."/>
        </authorList>
    </citation>
    <scope>NUCLEOTIDE SEQUENCE [LARGE SCALE GENOMIC DNA]</scope>
    <source>
        <strain evidence="1">R-18112</strain>
    </source>
</reference>
<dbReference type="RefSeq" id="WP_175045526.1">
    <property type="nucleotide sequence ID" value="NZ_CABVQI010000015.1"/>
</dbReference>
<dbReference type="Proteomes" id="UP000494274">
    <property type="component" value="Unassembled WGS sequence"/>
</dbReference>
<dbReference type="AlphaFoldDB" id="A0A6P2XSP3"/>
<dbReference type="EMBL" id="CABVQI010000015">
    <property type="protein sequence ID" value="VWD11006.1"/>
    <property type="molecule type" value="Genomic_DNA"/>
</dbReference>
<sequence>MGDLPPSEPSNETYASIGHLCVAWSYVEMQSERVLWGILGLNADLAEAFVWRMGLLQRWQMIVREARKKFAEEEVNELKAMKKLIDTSQRDRNIVVHGVVHAMAWLPEKPKSGAFIGTIDSSPPFERVPCWTIYMGDDAGKNFPVSTNAVKTIIGNIEKIQKLLDAYIARKGFTSGTPLAEAIEENWPECF</sequence>
<name>A0A6P2XSP3_BURL3</name>
<accession>A0A6P2XSP3</accession>
<proteinExistence type="predicted"/>
<protein>
    <submittedName>
        <fullName evidence="1">Uncharacterized protein</fullName>
    </submittedName>
</protein>